<name>A0A7W5FNZ6_9BACL</name>
<reference evidence="2 3" key="1">
    <citation type="submission" date="2020-08" db="EMBL/GenBank/DDBJ databases">
        <title>Genomic Encyclopedia of Type Strains, Phase III (KMG-III): the genomes of soil and plant-associated and newly described type strains.</title>
        <authorList>
            <person name="Whitman W."/>
        </authorList>
    </citation>
    <scope>NUCLEOTIDE SEQUENCE [LARGE SCALE GENOMIC DNA]</scope>
    <source>
        <strain evidence="2 3">CECT 5862</strain>
    </source>
</reference>
<comment type="caution">
    <text evidence="2">The sequence shown here is derived from an EMBL/GenBank/DDBJ whole genome shotgun (WGS) entry which is preliminary data.</text>
</comment>
<dbReference type="Proteomes" id="UP000570361">
    <property type="component" value="Unassembled WGS sequence"/>
</dbReference>
<evidence type="ECO:0000313" key="2">
    <source>
        <dbReference type="EMBL" id="MBB3111524.1"/>
    </source>
</evidence>
<feature type="chain" id="PRO_5039268570" description="BNR repeat-containing family member" evidence="1">
    <location>
        <begin position="29"/>
        <end position="439"/>
    </location>
</feature>
<evidence type="ECO:0000313" key="3">
    <source>
        <dbReference type="Proteomes" id="UP000570361"/>
    </source>
</evidence>
<dbReference type="SUPFAM" id="SSF50939">
    <property type="entry name" value="Sialidases"/>
    <property type="match status" value="1"/>
</dbReference>
<evidence type="ECO:0000256" key="1">
    <source>
        <dbReference type="SAM" id="SignalP"/>
    </source>
</evidence>
<dbReference type="InterPro" id="IPR023296">
    <property type="entry name" value="Glyco_hydro_beta-prop_sf"/>
</dbReference>
<dbReference type="AlphaFoldDB" id="A0A7W5FNZ6"/>
<dbReference type="InterPro" id="IPR036278">
    <property type="entry name" value="Sialidase_sf"/>
</dbReference>
<dbReference type="Pfam" id="PF15892">
    <property type="entry name" value="BNR_4"/>
    <property type="match status" value="1"/>
</dbReference>
<sequence>MAERMRTARKFILTVLCMLSLVSAVSVASAESISTIESNASYHARRSFGTGLYDSTANKTFVTYSGPQMDVYVKAYNHATASWEPAVKVYDWDDSSTYAYHDYPTMVLLPDGKLGIFINNHATAAYLIKAPNTHSISGTWVRTQISSDLNAYPMPVISGSTIYYFYSKNNDQSYPYRTYRYIKSTDSGATWSSPLTVIDTQKTNGQFDEVYAYGVAEKNGKIYITWSMSGGSGGHDHSSRHLYLAYLNTTDGAMYNVAGTTAGNVINTSDLASCLVTEAQPLTTSSVYNDRHPISNSAPSVAGDGTVVVGFGQQNTDGSGTKTIKLASFLNGAWSFQTVDTAASGFMDLVKSGSGAQQFDILYSASQATVLVSKQTTNLGSSWTNLYTFNVPFSSNADTMVYANFIENRQTVRVVGGTINTSERQTDYTGKWNLFAVHQ</sequence>
<gene>
    <name evidence="2" type="ORF">FHS18_003592</name>
</gene>
<dbReference type="EMBL" id="JACHXK010000007">
    <property type="protein sequence ID" value="MBB3111524.1"/>
    <property type="molecule type" value="Genomic_DNA"/>
</dbReference>
<dbReference type="Gene3D" id="2.115.10.20">
    <property type="entry name" value="Glycosyl hydrolase domain, family 43"/>
    <property type="match status" value="1"/>
</dbReference>
<proteinExistence type="predicted"/>
<keyword evidence="1" id="KW-0732">Signal</keyword>
<protein>
    <recommendedName>
        <fullName evidence="4">BNR repeat-containing family member</fullName>
    </recommendedName>
</protein>
<keyword evidence="3" id="KW-1185">Reference proteome</keyword>
<feature type="signal peptide" evidence="1">
    <location>
        <begin position="1"/>
        <end position="28"/>
    </location>
</feature>
<organism evidence="2 3">
    <name type="scientific">Paenibacillus phyllosphaerae</name>
    <dbReference type="NCBI Taxonomy" id="274593"/>
    <lineage>
        <taxon>Bacteria</taxon>
        <taxon>Bacillati</taxon>
        <taxon>Bacillota</taxon>
        <taxon>Bacilli</taxon>
        <taxon>Bacillales</taxon>
        <taxon>Paenibacillaceae</taxon>
        <taxon>Paenibacillus</taxon>
    </lineage>
</organism>
<accession>A0A7W5FNZ6</accession>
<dbReference type="RefSeq" id="WP_183601382.1">
    <property type="nucleotide sequence ID" value="NZ_JACHXK010000007.1"/>
</dbReference>
<evidence type="ECO:0008006" key="4">
    <source>
        <dbReference type="Google" id="ProtNLM"/>
    </source>
</evidence>